<protein>
    <submittedName>
        <fullName evidence="1">Alanyl-tRNA synthetase</fullName>
        <ecNumber evidence="1">6.1.1.7</ecNumber>
    </submittedName>
</protein>
<gene>
    <name evidence="1" type="ORF">Sv326_0693</name>
</gene>
<keyword evidence="1" id="KW-0436">Ligase</keyword>
<evidence type="ECO:0000313" key="1">
    <source>
        <dbReference type="EMBL" id="QLJ52868.1"/>
    </source>
</evidence>
<sequence>MVNVDEKILNKEVQLVYDDGIKPFFMRGKILGYNSHFLIFLTEGKERAIPMSRVIRIEEERP</sequence>
<dbReference type="GO" id="GO:0004813">
    <property type="term" value="F:alanine-tRNA ligase activity"/>
    <property type="evidence" value="ECO:0007669"/>
    <property type="project" value="UniProtKB-EC"/>
</dbReference>
<dbReference type="Proteomes" id="UP000510821">
    <property type="component" value="Chromosome"/>
</dbReference>
<organism evidence="1 2">
    <name type="scientific">Fermentimicrarchaeum limneticum</name>
    <dbReference type="NCBI Taxonomy" id="2795018"/>
    <lineage>
        <taxon>Archaea</taxon>
        <taxon>Candidatus Micrarchaeota</taxon>
        <taxon>Candidatus Fermentimicrarchaeales</taxon>
        <taxon>Candidatus Fermentimicrarchaeaceae</taxon>
        <taxon>Candidatus Fermentimicrarchaeum</taxon>
    </lineage>
</organism>
<dbReference type="EMBL" id="CP058998">
    <property type="protein sequence ID" value="QLJ52868.1"/>
    <property type="molecule type" value="Genomic_DNA"/>
</dbReference>
<dbReference type="EC" id="6.1.1.7" evidence="1"/>
<reference evidence="2" key="1">
    <citation type="submission" date="2020-07" db="EMBL/GenBank/DDBJ databases">
        <title>Metabolic diversity and evolutionary history of the archaeal phylum ###Micrarchaeota### uncovered from a freshwater lake metagenome.</title>
        <authorList>
            <person name="Kadnikov V.V."/>
            <person name="Savvichev A.S."/>
            <person name="Mardanov A.V."/>
            <person name="Beletsky A.V."/>
            <person name="Chupakov A.V."/>
            <person name="Kokryatskaya N.M."/>
            <person name="Pimenov N.V."/>
            <person name="Ravin N.V."/>
        </authorList>
    </citation>
    <scope>NUCLEOTIDE SEQUENCE [LARGE SCALE GENOMIC DNA]</scope>
</reference>
<proteinExistence type="predicted"/>
<evidence type="ECO:0000313" key="2">
    <source>
        <dbReference type="Proteomes" id="UP000510821"/>
    </source>
</evidence>
<dbReference type="AlphaFoldDB" id="A0A7D5XLQ4"/>
<keyword evidence="1" id="KW-0030">Aminoacyl-tRNA synthetase</keyword>
<accession>A0A7D5XLQ4</accession>
<dbReference type="KEGG" id="flt:Sv326_0693"/>
<name>A0A7D5XLQ4_FERL1</name>